<sequence>MGSEQTFGSTQALGNSQALGNTQTNTQTLNTQTQGSEQAYTNMSENSNGEIPDSKLSLADIERKQSNPVGMTIFIVLILAAIIAPYGFGRYLALRHTQGLIVRLDMVETPAIAVIGWTVTVVTLIALAMCVLESKSWLWKTVLILALASEQFISGLCLLKISFWYGTYVVFGKYAYLANAANLGVIAAALGAAVFAFLFVAILVIVRKDSPLNVLTHSWSAMSLFFIIELIALSIVLFGGLLTIV</sequence>
<proteinExistence type="predicted"/>
<feature type="region of interest" description="Disordered" evidence="1">
    <location>
        <begin position="1"/>
        <end position="36"/>
    </location>
</feature>
<feature type="transmembrane region" description="Helical" evidence="2">
    <location>
        <begin position="218"/>
        <end position="244"/>
    </location>
</feature>
<keyword evidence="2" id="KW-0472">Membrane</keyword>
<reference evidence="3" key="1">
    <citation type="submission" date="2023-07" db="EMBL/GenBank/DDBJ databases">
        <title>Bifidobacterium aquikefiriaerophilum sp. nov. and Bifidobacterium eccum sp. nov., isolated from water kefir.</title>
        <authorList>
            <person name="Breselge S."/>
            <person name="Bellassi P."/>
            <person name="Barcenilla C."/>
            <person name="Alvarez-Ordonez A."/>
            <person name="Morelli L."/>
            <person name="Cotter P.D."/>
        </authorList>
    </citation>
    <scope>NUCLEOTIDE SEQUENCE</scope>
    <source>
        <strain evidence="3">WK041_4_12</strain>
    </source>
</reference>
<dbReference type="EMBL" id="CP129674">
    <property type="protein sequence ID" value="XDS44328.1"/>
    <property type="molecule type" value="Genomic_DNA"/>
</dbReference>
<accession>A0AB39U5R5</accession>
<gene>
    <name evidence="3" type="ORF">QN215_08690</name>
</gene>
<feature type="compositionally biased region" description="Polar residues" evidence="1">
    <location>
        <begin position="1"/>
        <end position="20"/>
    </location>
</feature>
<keyword evidence="2" id="KW-0812">Transmembrane</keyword>
<feature type="compositionally biased region" description="Low complexity" evidence="1">
    <location>
        <begin position="21"/>
        <end position="34"/>
    </location>
</feature>
<name>A0AB39U5R5_9BIFI</name>
<evidence type="ECO:0000313" key="3">
    <source>
        <dbReference type="EMBL" id="XDS44328.1"/>
    </source>
</evidence>
<feature type="transmembrane region" description="Helical" evidence="2">
    <location>
        <begin position="185"/>
        <end position="206"/>
    </location>
</feature>
<feature type="transmembrane region" description="Helical" evidence="2">
    <location>
        <begin position="109"/>
        <end position="132"/>
    </location>
</feature>
<evidence type="ECO:0008006" key="4">
    <source>
        <dbReference type="Google" id="ProtNLM"/>
    </source>
</evidence>
<evidence type="ECO:0000256" key="2">
    <source>
        <dbReference type="SAM" id="Phobius"/>
    </source>
</evidence>
<organism evidence="3">
    <name type="scientific">Bifidobacterium aquikefiricola</name>
    <dbReference type="NCBI Taxonomy" id="3059038"/>
    <lineage>
        <taxon>Bacteria</taxon>
        <taxon>Bacillati</taxon>
        <taxon>Actinomycetota</taxon>
        <taxon>Actinomycetes</taxon>
        <taxon>Bifidobacteriales</taxon>
        <taxon>Bifidobacteriaceae</taxon>
        <taxon>Bifidobacterium</taxon>
    </lineage>
</organism>
<dbReference type="AlphaFoldDB" id="A0AB39U5R5"/>
<keyword evidence="2" id="KW-1133">Transmembrane helix</keyword>
<evidence type="ECO:0000256" key="1">
    <source>
        <dbReference type="SAM" id="MobiDB-lite"/>
    </source>
</evidence>
<feature type="transmembrane region" description="Helical" evidence="2">
    <location>
        <begin position="144"/>
        <end position="165"/>
    </location>
</feature>
<feature type="transmembrane region" description="Helical" evidence="2">
    <location>
        <begin position="69"/>
        <end position="89"/>
    </location>
</feature>
<dbReference type="RefSeq" id="WP_369343918.1">
    <property type="nucleotide sequence ID" value="NZ_CP129674.1"/>
</dbReference>
<protein>
    <recommendedName>
        <fullName evidence="4">Teichoic acid transporter</fullName>
    </recommendedName>
</protein>
<dbReference type="KEGG" id="baqk:QN215_08690"/>